<reference evidence="1" key="1">
    <citation type="journal article" date="2014" name="Int. J. Syst. Evol. Microbiol.">
        <title>Complete genome sequence of Corynebacterium casei LMG S-19264T (=DSM 44701T), isolated from a smear-ripened cheese.</title>
        <authorList>
            <consortium name="US DOE Joint Genome Institute (JGI-PGF)"/>
            <person name="Walter F."/>
            <person name="Albersmeier A."/>
            <person name="Kalinowski J."/>
            <person name="Ruckert C."/>
        </authorList>
    </citation>
    <scope>NUCLEOTIDE SEQUENCE</scope>
    <source>
        <strain evidence="1">JCM 14359</strain>
    </source>
</reference>
<reference evidence="1" key="2">
    <citation type="submission" date="2020-09" db="EMBL/GenBank/DDBJ databases">
        <authorList>
            <person name="Sun Q."/>
            <person name="Ohkuma M."/>
        </authorList>
    </citation>
    <scope>NUCLEOTIDE SEQUENCE</scope>
    <source>
        <strain evidence="1">JCM 14359</strain>
    </source>
</reference>
<name>A0A830EPP3_9EURY</name>
<proteinExistence type="predicted"/>
<sequence>MPDVETERKIPSSVRLMWHETHNRLERLLSRESPVVLKAAPGTGKTTAQFQVAYNHDRQITVLAARHDMYDDAKEKALDAGFAEDEIATSSTPHEDCPTFRGDHGDATAEEWRLLYRLGVSPWLLHERFNAPCQPDCPYMANRIENPDQYDVIICHYVNARDTQKIEDRLVFIDEFPSSAFLTSFGTHNDDGLSISEALDGYFDATDSLPWDNYGDFISNLNGERRSRIAFDMEQDGLDVDDKTLAELDESDRYHKMAPVVVFALLLAEDLGNGWHYWEANPPQSLYVNSFRKGCSGPEGVVVVRKQASSPKDEEVHILSRPDLSAADQIIGLDGTARKPLWDSIFQHEFEVEEYHTGEKMLDYVTEVQDIKLVATGDGTKPYSSGNHVATEVDPTVSLWTRVNHGRPVLIIPKKAGMRLKQTEPEMFENDLKPALSGDYEFMTFGMLVSNNDAAGTNALHVCGSTHPGDGVIKRWAALMGEGVERKKGTKGTDLVYEPQQIGDVLHRYFVHDQITQAILRGRKKHPDDDGAVVVVNTEAVPEWFEPDERLRVAQDSPFRSKDRRQFVRYLLDKGTAETTDFENEFDVHSTTVQRAMSDLEEIGWVELTDRPGPHPTLYEWKGE</sequence>
<accession>A0A830EPP3</accession>
<dbReference type="OrthoDB" id="242746at2157"/>
<comment type="caution">
    <text evidence="1">The sequence shown here is derived from an EMBL/GenBank/DDBJ whole genome shotgun (WGS) entry which is preliminary data.</text>
</comment>
<dbReference type="AlphaFoldDB" id="A0A830EPP3"/>
<evidence type="ECO:0000313" key="1">
    <source>
        <dbReference type="EMBL" id="GGI97966.1"/>
    </source>
</evidence>
<dbReference type="RefSeq" id="WP_188785795.1">
    <property type="nucleotide sequence ID" value="NZ_BMOC01000002.1"/>
</dbReference>
<protein>
    <submittedName>
        <fullName evidence="1">Uncharacterized protein</fullName>
    </submittedName>
</protein>
<keyword evidence="2" id="KW-1185">Reference proteome</keyword>
<dbReference type="EMBL" id="BMOC01000002">
    <property type="protein sequence ID" value="GGI97966.1"/>
    <property type="molecule type" value="Genomic_DNA"/>
</dbReference>
<dbReference type="Proteomes" id="UP000653099">
    <property type="component" value="Unassembled WGS sequence"/>
</dbReference>
<gene>
    <name evidence="1" type="ORF">GCM10008995_04810</name>
</gene>
<organism evidence="1 2">
    <name type="scientific">Halobellus salinus</name>
    <dbReference type="NCBI Taxonomy" id="931585"/>
    <lineage>
        <taxon>Archaea</taxon>
        <taxon>Methanobacteriati</taxon>
        <taxon>Methanobacteriota</taxon>
        <taxon>Stenosarchaea group</taxon>
        <taxon>Halobacteria</taxon>
        <taxon>Halobacteriales</taxon>
        <taxon>Haloferacaceae</taxon>
        <taxon>Halobellus</taxon>
    </lineage>
</organism>
<evidence type="ECO:0000313" key="2">
    <source>
        <dbReference type="Proteomes" id="UP000653099"/>
    </source>
</evidence>